<evidence type="ECO:0000256" key="1">
    <source>
        <dbReference type="SAM" id="MobiDB-lite"/>
    </source>
</evidence>
<feature type="region of interest" description="Disordered" evidence="1">
    <location>
        <begin position="25"/>
        <end position="51"/>
    </location>
</feature>
<evidence type="ECO:0000313" key="2">
    <source>
        <dbReference type="EMBL" id="MBW0475487.1"/>
    </source>
</evidence>
<name>A0A9Q3C371_9BASI</name>
<organism evidence="2 3">
    <name type="scientific">Austropuccinia psidii MF-1</name>
    <dbReference type="NCBI Taxonomy" id="1389203"/>
    <lineage>
        <taxon>Eukaryota</taxon>
        <taxon>Fungi</taxon>
        <taxon>Dikarya</taxon>
        <taxon>Basidiomycota</taxon>
        <taxon>Pucciniomycotina</taxon>
        <taxon>Pucciniomycetes</taxon>
        <taxon>Pucciniales</taxon>
        <taxon>Sphaerophragmiaceae</taxon>
        <taxon>Austropuccinia</taxon>
    </lineage>
</organism>
<feature type="compositionally biased region" description="Polar residues" evidence="1">
    <location>
        <begin position="25"/>
        <end position="35"/>
    </location>
</feature>
<gene>
    <name evidence="2" type="ORF">O181_015202</name>
</gene>
<feature type="region of interest" description="Disordered" evidence="1">
    <location>
        <begin position="287"/>
        <end position="328"/>
    </location>
</feature>
<reference evidence="2" key="1">
    <citation type="submission" date="2021-03" db="EMBL/GenBank/DDBJ databases">
        <title>Draft genome sequence of rust myrtle Austropuccinia psidii MF-1, a brazilian biotype.</title>
        <authorList>
            <person name="Quecine M.C."/>
            <person name="Pachon D.M.R."/>
            <person name="Bonatelli M.L."/>
            <person name="Correr F.H."/>
            <person name="Franceschini L.M."/>
            <person name="Leite T.F."/>
            <person name="Margarido G.R.A."/>
            <person name="Almeida C.A."/>
            <person name="Ferrarezi J.A."/>
            <person name="Labate C.A."/>
        </authorList>
    </citation>
    <scope>NUCLEOTIDE SEQUENCE</scope>
    <source>
        <strain evidence="2">MF-1</strain>
    </source>
</reference>
<protein>
    <submittedName>
        <fullName evidence="2">Uncharacterized protein</fullName>
    </submittedName>
</protein>
<dbReference type="EMBL" id="AVOT02004125">
    <property type="protein sequence ID" value="MBW0475487.1"/>
    <property type="molecule type" value="Genomic_DNA"/>
</dbReference>
<comment type="caution">
    <text evidence="2">The sequence shown here is derived from an EMBL/GenBank/DDBJ whole genome shotgun (WGS) entry which is preliminary data.</text>
</comment>
<dbReference type="Proteomes" id="UP000765509">
    <property type="component" value="Unassembled WGS sequence"/>
</dbReference>
<feature type="region of interest" description="Disordered" evidence="1">
    <location>
        <begin position="500"/>
        <end position="526"/>
    </location>
</feature>
<feature type="compositionally biased region" description="Basic and acidic residues" evidence="1">
    <location>
        <begin position="287"/>
        <end position="308"/>
    </location>
</feature>
<evidence type="ECO:0000313" key="3">
    <source>
        <dbReference type="Proteomes" id="UP000765509"/>
    </source>
</evidence>
<sequence length="526" mass="60480">MALLHNHFVRLSLLITKEENYIPLDTQSDSKTPVTPSEPEGSKAKGKRHSEGLIKAKRWTTIATQRNRKPQNSASIQGKPTLTTCTGKIKVINPVVTSKGKLPKAVDNKFVQGTVKETLVSKGTSQRTEKACPEPADLEEDTLDTVVDGKTFREIIPTLPFKFQFNRNLKPEDWKDMDQVLQLHQLLKDLFQWSMDNKRFNLASHRAELGESYQKICLKEIDFIDLMVITKGWNPTRQFRLLEVRENMIKENQATIQAIQEQLTQTGHTQIPSGSQVLDQTSFPEKTRIQGQKQDHLQTKEDRVRPNDPEAVGFGERSTQQPELGVHSSRISSPINRYITSTQIKQNVVTPESNMNSDSLWFQMSQYAEQTEKQFLDPEASHERMKKLTASMDKIVKTLQEGHSKLRKASEETRKRLNLVFEEQNHSKRDRDFLDQDINKLFNVYHNMKPQPQGHVMDNPYHQEEIKPDSMLVNKTRSPSKYQEGENMSYSEKEALKQLPEASSWPKFSGTGEYDHMELTDYDDGL</sequence>
<proteinExistence type="predicted"/>
<accession>A0A9Q3C371</accession>
<dbReference type="AlphaFoldDB" id="A0A9Q3C371"/>
<keyword evidence="3" id="KW-1185">Reference proteome</keyword>